<protein>
    <recommendedName>
        <fullName evidence="3">Kynurenine formamidase</fullName>
        <shortName evidence="3">KFA</shortName>
        <shortName evidence="3">KFase</shortName>
        <ecNumber evidence="3">3.5.1.9</ecNumber>
    </recommendedName>
    <alternativeName>
        <fullName evidence="3">Arylformamidase</fullName>
    </alternativeName>
    <alternativeName>
        <fullName evidence="3">N-formylkynurenine formamidase</fullName>
        <shortName evidence="3">FKF</shortName>
    </alternativeName>
</protein>
<dbReference type="AlphaFoldDB" id="A0A507EF48"/>
<dbReference type="UniPathway" id="UPA00333">
    <property type="reaction ID" value="UER00454"/>
</dbReference>
<accession>A0A507EF48</accession>
<gene>
    <name evidence="5" type="ORF">PhCBS80983_g00759</name>
</gene>
<dbReference type="InterPro" id="IPR050300">
    <property type="entry name" value="GDXG_lipolytic_enzyme"/>
</dbReference>
<evidence type="ECO:0000256" key="2">
    <source>
        <dbReference type="ARBA" id="ARBA00023079"/>
    </source>
</evidence>
<evidence type="ECO:0000313" key="6">
    <source>
        <dbReference type="Proteomes" id="UP000318582"/>
    </source>
</evidence>
<dbReference type="InterPro" id="IPR049492">
    <property type="entry name" value="BD-FAE-like_dom"/>
</dbReference>
<dbReference type="Gene3D" id="3.40.50.1820">
    <property type="entry name" value="alpha/beta hydrolase"/>
    <property type="match status" value="1"/>
</dbReference>
<feature type="active site" description="Nucleophile" evidence="3">
    <location>
        <position position="138"/>
    </location>
</feature>
<feature type="short sequence motif" description="HGGXW" evidence="3">
    <location>
        <begin position="57"/>
        <end position="61"/>
    </location>
</feature>
<dbReference type="SUPFAM" id="SSF53474">
    <property type="entry name" value="alpha/beta-Hydrolases"/>
    <property type="match status" value="1"/>
</dbReference>
<proteinExistence type="inferred from homology"/>
<comment type="similarity">
    <text evidence="3">Belongs to the kynurenine formamidase family.</text>
</comment>
<comment type="pathway">
    <text evidence="3">Amino-acid degradation; L-tryptophan degradation via kynurenine pathway; L-kynurenine from L-tryptophan: step 2/2.</text>
</comment>
<feature type="active site" evidence="3">
    <location>
        <position position="263"/>
    </location>
</feature>
<evidence type="ECO:0000256" key="1">
    <source>
        <dbReference type="ARBA" id="ARBA00022801"/>
    </source>
</evidence>
<dbReference type="EC" id="3.5.1.9" evidence="3"/>
<keyword evidence="2 3" id="KW-0823">Tryptophan catabolism</keyword>
<dbReference type="InterPro" id="IPR029058">
    <property type="entry name" value="AB_hydrolase_fold"/>
</dbReference>
<dbReference type="Proteomes" id="UP000318582">
    <property type="component" value="Unassembled WGS sequence"/>
</dbReference>
<keyword evidence="1 3" id="KW-0378">Hydrolase</keyword>
<name>A0A507EF48_9FUNG</name>
<evidence type="ECO:0000259" key="4">
    <source>
        <dbReference type="Pfam" id="PF20434"/>
    </source>
</evidence>
<dbReference type="GO" id="GO:0034354">
    <property type="term" value="P:'de novo' NAD+ biosynthetic process from L-tryptophan"/>
    <property type="evidence" value="ECO:0007669"/>
    <property type="project" value="UniProtKB-UniRule"/>
</dbReference>
<dbReference type="PANTHER" id="PTHR48081:SF33">
    <property type="entry name" value="KYNURENINE FORMAMIDASE"/>
    <property type="match status" value="1"/>
</dbReference>
<comment type="function">
    <text evidence="3">Catalyzes the hydrolysis of N-formyl-L-kynurenine to L-kynurenine, the second step in the kynurenine pathway of tryptophan degradation. Kynurenine may be further oxidized to nicotinic acid, NAD(H) and NADP(H). Required for elimination of toxic metabolites.</text>
</comment>
<sequence length="287" mass="32239">MPLRLYQAETVKTYKSVPYIPDADDTQRTLDLYMPVFDTDLPPRATEEPRPVIVYIHGGAWRTGDKSEYEFLGEQFASSAGVPTAVIGYRLSRRGAPDSPHHPDHLLDCANAVAWLRSDEGIAHLGFVANDIYLVGHSAGALMSGLLALQPHWLENLGGRGLWDAVRGVVGVEGIYDVPSLVAEWPSYQDFIELAFTSDQAVWKAGSPQMHSLLAEYFLPDYLVIHSTEDELINTGHAQRYVDHLERQGGKHVDFDTSVKGRHFEMLREKRFFDVVIKFIEKSQSSR</sequence>
<comment type="catalytic activity">
    <reaction evidence="3">
        <text>N-formyl-L-kynurenine + H2O = L-kynurenine + formate + H(+)</text>
        <dbReference type="Rhea" id="RHEA:13009"/>
        <dbReference type="ChEBI" id="CHEBI:15377"/>
        <dbReference type="ChEBI" id="CHEBI:15378"/>
        <dbReference type="ChEBI" id="CHEBI:15740"/>
        <dbReference type="ChEBI" id="CHEBI:57959"/>
        <dbReference type="ChEBI" id="CHEBI:58629"/>
        <dbReference type="EC" id="3.5.1.9"/>
    </reaction>
</comment>
<dbReference type="Pfam" id="PF20434">
    <property type="entry name" value="BD-FAE"/>
    <property type="match status" value="1"/>
</dbReference>
<dbReference type="EMBL" id="QEAQ01000005">
    <property type="protein sequence ID" value="TPX61838.1"/>
    <property type="molecule type" value="Genomic_DNA"/>
</dbReference>
<feature type="domain" description="BD-FAE-like" evidence="4">
    <location>
        <begin position="43"/>
        <end position="240"/>
    </location>
</feature>
<comment type="domain">
    <text evidence="3">The main chain amide nitrogen atoms of the second glycine and its adjacent residue in the HGGXW motif define the oxyanion hole, and stabilize the oxyanion that forms during the nucleophilic attack by the catalytic serine during substrate cleavage.</text>
</comment>
<dbReference type="GO" id="GO:0019441">
    <property type="term" value="P:L-tryptophan catabolic process to kynurenine"/>
    <property type="evidence" value="ECO:0007669"/>
    <property type="project" value="UniProtKB-UniRule"/>
</dbReference>
<dbReference type="InterPro" id="IPR027519">
    <property type="entry name" value="KFase_ver/fungi-typ"/>
</dbReference>
<keyword evidence="6" id="KW-1185">Reference proteome</keyword>
<dbReference type="GO" id="GO:0004061">
    <property type="term" value="F:arylformamidase activity"/>
    <property type="evidence" value="ECO:0007669"/>
    <property type="project" value="UniProtKB-UniRule"/>
</dbReference>
<comment type="caution">
    <text evidence="5">The sequence shown here is derived from an EMBL/GenBank/DDBJ whole genome shotgun (WGS) entry which is preliminary data.</text>
</comment>
<organism evidence="5 6">
    <name type="scientific">Powellomyces hirtus</name>
    <dbReference type="NCBI Taxonomy" id="109895"/>
    <lineage>
        <taxon>Eukaryota</taxon>
        <taxon>Fungi</taxon>
        <taxon>Fungi incertae sedis</taxon>
        <taxon>Chytridiomycota</taxon>
        <taxon>Chytridiomycota incertae sedis</taxon>
        <taxon>Chytridiomycetes</taxon>
        <taxon>Spizellomycetales</taxon>
        <taxon>Powellomycetaceae</taxon>
        <taxon>Powellomyces</taxon>
    </lineage>
</organism>
<comment type="subunit">
    <text evidence="3">Homodimer.</text>
</comment>
<evidence type="ECO:0000256" key="3">
    <source>
        <dbReference type="HAMAP-Rule" id="MF_03014"/>
    </source>
</evidence>
<dbReference type="HAMAP" id="MF_03014">
    <property type="entry name" value="KFase"/>
    <property type="match status" value="1"/>
</dbReference>
<reference evidence="5 6" key="1">
    <citation type="journal article" date="2019" name="Sci. Rep.">
        <title>Comparative genomics of chytrid fungi reveal insights into the obligate biotrophic and pathogenic lifestyle of Synchytrium endobioticum.</title>
        <authorList>
            <person name="van de Vossenberg B.T.L.H."/>
            <person name="Warris S."/>
            <person name="Nguyen H.D.T."/>
            <person name="van Gent-Pelzer M.P.E."/>
            <person name="Joly D.L."/>
            <person name="van de Geest H.C."/>
            <person name="Bonants P.J.M."/>
            <person name="Smith D.S."/>
            <person name="Levesque C.A."/>
            <person name="van der Lee T.A.J."/>
        </authorList>
    </citation>
    <scope>NUCLEOTIDE SEQUENCE [LARGE SCALE GENOMIC DNA]</scope>
    <source>
        <strain evidence="5 6">CBS 809.83</strain>
    </source>
</reference>
<evidence type="ECO:0000313" key="5">
    <source>
        <dbReference type="EMBL" id="TPX61838.1"/>
    </source>
</evidence>
<dbReference type="STRING" id="109895.A0A507EF48"/>
<dbReference type="PANTHER" id="PTHR48081">
    <property type="entry name" value="AB HYDROLASE SUPERFAMILY PROTEIN C4A8.06C"/>
    <property type="match status" value="1"/>
</dbReference>
<feature type="active site" evidence="3">
    <location>
        <position position="230"/>
    </location>
</feature>